<keyword evidence="1" id="KW-1133">Transmembrane helix</keyword>
<reference evidence="2 3" key="1">
    <citation type="journal article" date="2009" name="Proc. Natl. Acad. Sci. U.S.A.">
        <title>Characterizing a model human gut microbiota composed of members of its two dominant bacterial phyla.</title>
        <authorList>
            <person name="Mahowald M.A."/>
            <person name="Rey F.E."/>
            <person name="Seedorf H."/>
            <person name="Turnbaugh P.J."/>
            <person name="Fulton R.S."/>
            <person name="Wollam A."/>
            <person name="Shah N."/>
            <person name="Wang C."/>
            <person name="Magrini V."/>
            <person name="Wilson R.K."/>
            <person name="Cantarel B.L."/>
            <person name="Coutinho P.M."/>
            <person name="Henrissat B."/>
            <person name="Crock L.W."/>
            <person name="Russell A."/>
            <person name="Verberkmoes N.C."/>
            <person name="Hettich R.L."/>
            <person name="Gordon J.I."/>
        </authorList>
    </citation>
    <scope>NUCLEOTIDE SEQUENCE [LARGE SCALE GENOMIC DNA]</scope>
    <source>
        <strain evidence="3">ATCC 33656 / DSM 3377 / JCM 17463 / KCTC 5835 / LMG 30912 / VPI 0990</strain>
    </source>
</reference>
<accession>C4ZGD8</accession>
<evidence type="ECO:0000256" key="1">
    <source>
        <dbReference type="SAM" id="Phobius"/>
    </source>
</evidence>
<dbReference type="EMBL" id="CP001107">
    <property type="protein sequence ID" value="ACR74735.1"/>
    <property type="molecule type" value="Genomic_DNA"/>
</dbReference>
<gene>
    <name evidence="2" type="ordered locus">EUBREC_0972</name>
</gene>
<feature type="transmembrane region" description="Helical" evidence="1">
    <location>
        <begin position="6"/>
        <end position="32"/>
    </location>
</feature>
<dbReference type="PaxDb" id="515619-EUBREC_0972"/>
<proteinExistence type="predicted"/>
<dbReference type="AlphaFoldDB" id="C4ZGD8"/>
<sequence length="43" mass="5160">MQVQVLLPVLFTRVSEVFITSEILIFLSFFLYERIPQCRLTRI</sequence>
<name>C4ZGD8_AGARV</name>
<protein>
    <submittedName>
        <fullName evidence="2">Uncharacterized protein</fullName>
    </submittedName>
</protein>
<evidence type="ECO:0000313" key="2">
    <source>
        <dbReference type="EMBL" id="ACR74735.1"/>
    </source>
</evidence>
<dbReference type="Proteomes" id="UP000001477">
    <property type="component" value="Chromosome"/>
</dbReference>
<dbReference type="STRING" id="515619.EUBREC_0972"/>
<keyword evidence="1" id="KW-0812">Transmembrane</keyword>
<organism evidence="2 3">
    <name type="scientific">Agathobacter rectalis (strain ATCC 33656 / DSM 3377 / JCM 17463 / KCTC 5835 / VPI 0990)</name>
    <name type="common">Eubacterium rectale</name>
    <dbReference type="NCBI Taxonomy" id="515619"/>
    <lineage>
        <taxon>Bacteria</taxon>
        <taxon>Bacillati</taxon>
        <taxon>Bacillota</taxon>
        <taxon>Clostridia</taxon>
        <taxon>Lachnospirales</taxon>
        <taxon>Lachnospiraceae</taxon>
        <taxon>Agathobacter</taxon>
    </lineage>
</organism>
<dbReference type="HOGENOM" id="CLU_3233767_0_0_9"/>
<keyword evidence="1" id="KW-0472">Membrane</keyword>
<evidence type="ECO:0000313" key="3">
    <source>
        <dbReference type="Proteomes" id="UP000001477"/>
    </source>
</evidence>
<dbReference type="KEGG" id="ere:EUBREC_0972"/>